<name>A0A644WAI5_9ZZZZ</name>
<gene>
    <name evidence="1" type="ORF">SDC9_46816</name>
</gene>
<dbReference type="AlphaFoldDB" id="A0A644WAI5"/>
<dbReference type="EMBL" id="VSSQ01000739">
    <property type="protein sequence ID" value="MPM00589.1"/>
    <property type="molecule type" value="Genomic_DNA"/>
</dbReference>
<evidence type="ECO:0000313" key="1">
    <source>
        <dbReference type="EMBL" id="MPM00589.1"/>
    </source>
</evidence>
<sequence>MMSRITTGIVDTLITSGLCTEDHKQMYDLRTLKKEGEINL</sequence>
<proteinExistence type="predicted"/>
<protein>
    <submittedName>
        <fullName evidence="1">Uncharacterized protein</fullName>
    </submittedName>
</protein>
<comment type="caution">
    <text evidence="1">The sequence shown here is derived from an EMBL/GenBank/DDBJ whole genome shotgun (WGS) entry which is preliminary data.</text>
</comment>
<organism evidence="1">
    <name type="scientific">bioreactor metagenome</name>
    <dbReference type="NCBI Taxonomy" id="1076179"/>
    <lineage>
        <taxon>unclassified sequences</taxon>
        <taxon>metagenomes</taxon>
        <taxon>ecological metagenomes</taxon>
    </lineage>
</organism>
<reference evidence="1" key="1">
    <citation type="submission" date="2019-08" db="EMBL/GenBank/DDBJ databases">
        <authorList>
            <person name="Kucharzyk K."/>
            <person name="Murdoch R.W."/>
            <person name="Higgins S."/>
            <person name="Loffler F."/>
        </authorList>
    </citation>
    <scope>NUCLEOTIDE SEQUENCE</scope>
</reference>
<accession>A0A644WAI5</accession>